<evidence type="ECO:0000313" key="2">
    <source>
        <dbReference type="Proteomes" id="UP000193450"/>
    </source>
</evidence>
<dbReference type="STRING" id="716816.BST96_15425"/>
<sequence>MEPMGRRLFITVYRLLSTLVLRANSVPKLSIGFVITLALAAISTSATAVAEGLYLAPDQATSTAFYQQFRQTSSNRANNGSKSLLEQVMPKRVLLEPLVDTHDQEDDLAFNYLWLQQHQQGYSRREGGAAAGKLLRMGIKSLYKSYSGSGTINTNNHDDSDFKSKAADVDYRLRLSSDKVKLKVEYEF</sequence>
<dbReference type="EMBL" id="CP019343">
    <property type="protein sequence ID" value="ARN75380.1"/>
    <property type="molecule type" value="Genomic_DNA"/>
</dbReference>
<dbReference type="RefSeq" id="WP_085759557.1">
    <property type="nucleotide sequence ID" value="NZ_CP019343.1"/>
</dbReference>
<dbReference type="OrthoDB" id="9916601at2"/>
<name>A0A1X9NBH0_9GAMM</name>
<evidence type="ECO:0000313" key="1">
    <source>
        <dbReference type="EMBL" id="ARN75380.1"/>
    </source>
</evidence>
<dbReference type="AlphaFoldDB" id="A0A1X9NBH0"/>
<keyword evidence="2" id="KW-1185">Reference proteome</keyword>
<accession>A0A1X9NBH0</accession>
<organism evidence="1 2">
    <name type="scientific">Oceanicoccus sagamiensis</name>
    <dbReference type="NCBI Taxonomy" id="716816"/>
    <lineage>
        <taxon>Bacteria</taxon>
        <taxon>Pseudomonadati</taxon>
        <taxon>Pseudomonadota</taxon>
        <taxon>Gammaproteobacteria</taxon>
        <taxon>Cellvibrionales</taxon>
        <taxon>Spongiibacteraceae</taxon>
        <taxon>Oceanicoccus</taxon>
    </lineage>
</organism>
<dbReference type="KEGG" id="osg:BST96_15425"/>
<protein>
    <submittedName>
        <fullName evidence="1">Uncharacterized protein</fullName>
    </submittedName>
</protein>
<proteinExistence type="predicted"/>
<dbReference type="Proteomes" id="UP000193450">
    <property type="component" value="Chromosome"/>
</dbReference>
<reference evidence="1 2" key="1">
    <citation type="submission" date="2016-11" db="EMBL/GenBank/DDBJ databases">
        <title>Trade-off between light-utilization and light-protection in marine flavobacteria.</title>
        <authorList>
            <person name="Kumagai Y."/>
        </authorList>
    </citation>
    <scope>NUCLEOTIDE SEQUENCE [LARGE SCALE GENOMIC DNA]</scope>
    <source>
        <strain evidence="1 2">NBRC 107125</strain>
    </source>
</reference>
<gene>
    <name evidence="1" type="ORF">BST96_15425</name>
</gene>